<dbReference type="InterPro" id="IPR035251">
    <property type="entry name" value="ShlB_POTRA"/>
</dbReference>
<evidence type="ECO:0000256" key="5">
    <source>
        <dbReference type="SAM" id="SignalP"/>
    </source>
</evidence>
<keyword evidence="3" id="KW-0998">Cell outer membrane</keyword>
<evidence type="ECO:0000256" key="4">
    <source>
        <dbReference type="SAM" id="MobiDB-lite"/>
    </source>
</evidence>
<evidence type="ECO:0000259" key="7">
    <source>
        <dbReference type="Pfam" id="PF08479"/>
    </source>
</evidence>
<proteinExistence type="predicted"/>
<evidence type="ECO:0000259" key="6">
    <source>
        <dbReference type="Pfam" id="PF03865"/>
    </source>
</evidence>
<dbReference type="GO" id="GO:0046819">
    <property type="term" value="P:protein secretion by the type V secretion system"/>
    <property type="evidence" value="ECO:0007669"/>
    <property type="project" value="TreeGrafter"/>
</dbReference>
<gene>
    <name evidence="9" type="ORF">E0W60_08315</name>
</gene>
<dbReference type="OrthoDB" id="290122at2"/>
<dbReference type="InterPro" id="IPR051544">
    <property type="entry name" value="TPS_OM_transporter"/>
</dbReference>
<dbReference type="Gene3D" id="3.10.20.310">
    <property type="entry name" value="membrane protein fhac"/>
    <property type="match status" value="1"/>
</dbReference>
<keyword evidence="1" id="KW-1134">Transmembrane beta strand</keyword>
<dbReference type="PIRSF" id="PIRSF029745">
    <property type="entry name" value="FhaC"/>
    <property type="match status" value="1"/>
</dbReference>
<evidence type="ECO:0000313" key="10">
    <source>
        <dbReference type="Proteomes" id="UP000295294"/>
    </source>
</evidence>
<dbReference type="Pfam" id="PF17287">
    <property type="entry name" value="POTRA_3"/>
    <property type="match status" value="1"/>
</dbReference>
<dbReference type="PANTHER" id="PTHR34597">
    <property type="entry name" value="SLR1661 PROTEIN"/>
    <property type="match status" value="1"/>
</dbReference>
<evidence type="ECO:0000259" key="8">
    <source>
        <dbReference type="Pfam" id="PF17287"/>
    </source>
</evidence>
<reference evidence="9 10" key="1">
    <citation type="submission" date="2019-03" db="EMBL/GenBank/DDBJ databases">
        <title>Efficiently degradation of phenoxyalkanoic acid herbicides by Cupriavidus oxalaticus strain X32.</title>
        <authorList>
            <person name="Sheng X."/>
        </authorList>
    </citation>
    <scope>NUCLEOTIDE SEQUENCE [LARGE SCALE GENOMIC DNA]</scope>
    <source>
        <strain evidence="9 10">X32</strain>
    </source>
</reference>
<accession>A0A4P7LDH1</accession>
<evidence type="ECO:0000256" key="3">
    <source>
        <dbReference type="ARBA" id="ARBA00023237"/>
    </source>
</evidence>
<dbReference type="EMBL" id="CP038634">
    <property type="protein sequence ID" value="QBY51133.1"/>
    <property type="molecule type" value="Genomic_DNA"/>
</dbReference>
<evidence type="ECO:0000256" key="1">
    <source>
        <dbReference type="ARBA" id="ARBA00022452"/>
    </source>
</evidence>
<keyword evidence="2" id="KW-0812">Transmembrane</keyword>
<name>A0A4P7LDH1_9BURK</name>
<evidence type="ECO:0000313" key="9">
    <source>
        <dbReference type="EMBL" id="QBY51133.1"/>
    </source>
</evidence>
<keyword evidence="5" id="KW-0732">Signal</keyword>
<feature type="chain" id="PRO_5020525478" evidence="5">
    <location>
        <begin position="30"/>
        <end position="576"/>
    </location>
</feature>
<dbReference type="Proteomes" id="UP000295294">
    <property type="component" value="Chromosome 1"/>
</dbReference>
<dbReference type="GO" id="GO:0098046">
    <property type="term" value="C:type V protein secretion system complex"/>
    <property type="evidence" value="ECO:0007669"/>
    <property type="project" value="TreeGrafter"/>
</dbReference>
<dbReference type="Gene3D" id="2.40.160.50">
    <property type="entry name" value="membrane protein fhac: a member of the omp85/tpsb transporter family"/>
    <property type="match status" value="1"/>
</dbReference>
<dbReference type="PANTHER" id="PTHR34597:SF3">
    <property type="entry name" value="OUTER MEMBRANE TRANSPORTER CDIB"/>
    <property type="match status" value="1"/>
</dbReference>
<sequence length="576" mass="62114">MLPKTKNARHKARATSPFVPFLLSFPSLAVAQALPFFPAVTPNDAIERRQEQQQGAARERALARPDVLTPAPETPTVTGQLILPTEAPCFPILTAEWEGAEDFEWLRAEAGILPGQCVGGKGLETIQQYFAARLVALGYVTTRVLIPEQNLASGTLRLRVVAGRITGVKADGTPGWWRTALPTGPGGLVNQRDLDQGMENMRRLQGQADAGIDLVPGDNPGDTDLVVKPGTGKRWHALVTGDNGGLESTGKYQMGGTLTVDSPLFLYDSLTISGNTNADVGNGAAGTRSSAINYSIPFGYWNAFVDANQSKYHQTVAGFEGDIVYGGRSTQIEAGLGYVPFRNASGKTSLYGKVFRKTASSTLDGIDLAVQHRDFVGLEFGAAHRQFFGANVFDIGAAWRRSLPAHSKAPGFVLGDPSWAGKSEIVLANAGLMVPLQVAGQHLRYQTNVRMQYARTRILPSDYYTIGNRYSVRGFDEQLTLAAENGITWRNDLAWQLGNARQEAFVGFDAGHVGGPSAQFLVGQTLIGAVIGARGRWAMCHDAALTYEVTLGWPVKKPELFRTKSHNVAAQVGLEF</sequence>
<keyword evidence="1" id="KW-0472">Membrane</keyword>
<feature type="domain" description="Polypeptide-transport-associated ShlB-type" evidence="7">
    <location>
        <begin position="103"/>
        <end position="163"/>
    </location>
</feature>
<evidence type="ECO:0000256" key="2">
    <source>
        <dbReference type="ARBA" id="ARBA00022692"/>
    </source>
</evidence>
<protein>
    <submittedName>
        <fullName evidence="9">ShlB/FhaC/HecB family hemolysin secretion/activation protein</fullName>
    </submittedName>
</protein>
<organism evidence="9 10">
    <name type="scientific">Cupriavidus oxalaticus</name>
    <dbReference type="NCBI Taxonomy" id="96344"/>
    <lineage>
        <taxon>Bacteria</taxon>
        <taxon>Pseudomonadati</taxon>
        <taxon>Pseudomonadota</taxon>
        <taxon>Betaproteobacteria</taxon>
        <taxon>Burkholderiales</taxon>
        <taxon>Burkholderiaceae</taxon>
        <taxon>Cupriavidus</taxon>
    </lineage>
</organism>
<dbReference type="RefSeq" id="WP_135703627.1">
    <property type="nucleotide sequence ID" value="NZ_CP038634.1"/>
</dbReference>
<dbReference type="InterPro" id="IPR027282">
    <property type="entry name" value="TPS"/>
</dbReference>
<feature type="domain" description="ShlB POTRA" evidence="8">
    <location>
        <begin position="168"/>
        <end position="216"/>
    </location>
</feature>
<feature type="signal peptide" evidence="5">
    <location>
        <begin position="1"/>
        <end position="29"/>
    </location>
</feature>
<dbReference type="InterPro" id="IPR013686">
    <property type="entry name" value="Polypept-transport_assoc_ShlB"/>
</dbReference>
<feature type="compositionally biased region" description="Basic and acidic residues" evidence="4">
    <location>
        <begin position="48"/>
        <end position="63"/>
    </location>
</feature>
<dbReference type="Pfam" id="PF08479">
    <property type="entry name" value="POTRA_2"/>
    <property type="match status" value="1"/>
</dbReference>
<dbReference type="GO" id="GO:0008320">
    <property type="term" value="F:protein transmembrane transporter activity"/>
    <property type="evidence" value="ECO:0007669"/>
    <property type="project" value="TreeGrafter"/>
</dbReference>
<dbReference type="KEGG" id="cox:E0W60_08315"/>
<dbReference type="AlphaFoldDB" id="A0A4P7LDH1"/>
<dbReference type="Pfam" id="PF03865">
    <property type="entry name" value="ShlB"/>
    <property type="match status" value="1"/>
</dbReference>
<feature type="region of interest" description="Disordered" evidence="4">
    <location>
        <begin position="48"/>
        <end position="76"/>
    </location>
</feature>
<dbReference type="InterPro" id="IPR005565">
    <property type="entry name" value="Hemolysn_activator_HlyB_C"/>
</dbReference>
<feature type="domain" description="Haemolysin activator HlyB C-terminal" evidence="6">
    <location>
        <begin position="221"/>
        <end position="535"/>
    </location>
</feature>